<sequence length="203" mass="21524">ELIPEAFPAKAAPGQRLLGTLYKHPPTKSWFALCSENARECTAEACHVCEITTGVYDDGTCKGRKWVRADSGDNQIKFAVASSQPGVLQLVANHWIPVSVEKEDSEGSEVLVVSDLGALVLELSKVLNGEVALNSFPISSPPRPMKPKKGASSSPVPSVAAEGGHAPAGLMKEEVTSSTKSDQGEVKNEPSRETEQALQSKTS</sequence>
<evidence type="ECO:0000313" key="4">
    <source>
        <dbReference type="Proteomes" id="UP000011087"/>
    </source>
</evidence>
<name>L1IQK9_GUITC</name>
<dbReference type="PaxDb" id="55529-EKX38169"/>
<protein>
    <submittedName>
        <fullName evidence="2 3">Uncharacterized protein</fullName>
    </submittedName>
</protein>
<evidence type="ECO:0000313" key="3">
    <source>
        <dbReference type="EnsemblProtists" id="EKX38169"/>
    </source>
</evidence>
<feature type="region of interest" description="Disordered" evidence="1">
    <location>
        <begin position="134"/>
        <end position="203"/>
    </location>
</feature>
<dbReference type="GeneID" id="17294862"/>
<feature type="compositionally biased region" description="Low complexity" evidence="1">
    <location>
        <begin position="150"/>
        <end position="161"/>
    </location>
</feature>
<accession>L1IQK9</accession>
<proteinExistence type="predicted"/>
<dbReference type="Proteomes" id="UP000011087">
    <property type="component" value="Unassembled WGS sequence"/>
</dbReference>
<dbReference type="EnsemblProtists" id="EKX38169">
    <property type="protein sequence ID" value="EKX38169"/>
    <property type="gene ID" value="GUITHDRAFT_154780"/>
</dbReference>
<evidence type="ECO:0000313" key="2">
    <source>
        <dbReference type="EMBL" id="EKX38169.1"/>
    </source>
</evidence>
<feature type="non-terminal residue" evidence="2">
    <location>
        <position position="1"/>
    </location>
</feature>
<organism evidence="2">
    <name type="scientific">Guillardia theta (strain CCMP2712)</name>
    <name type="common">Cryptophyte</name>
    <dbReference type="NCBI Taxonomy" id="905079"/>
    <lineage>
        <taxon>Eukaryota</taxon>
        <taxon>Cryptophyceae</taxon>
        <taxon>Pyrenomonadales</taxon>
        <taxon>Geminigeraceae</taxon>
        <taxon>Guillardia</taxon>
    </lineage>
</organism>
<keyword evidence="4" id="KW-1185">Reference proteome</keyword>
<reference evidence="4" key="2">
    <citation type="submission" date="2012-11" db="EMBL/GenBank/DDBJ databases">
        <authorList>
            <person name="Kuo A."/>
            <person name="Curtis B.A."/>
            <person name="Tanifuji G."/>
            <person name="Burki F."/>
            <person name="Gruber A."/>
            <person name="Irimia M."/>
            <person name="Maruyama S."/>
            <person name="Arias M.C."/>
            <person name="Ball S.G."/>
            <person name="Gile G.H."/>
            <person name="Hirakawa Y."/>
            <person name="Hopkins J.F."/>
            <person name="Rensing S.A."/>
            <person name="Schmutz J."/>
            <person name="Symeonidi A."/>
            <person name="Elias M."/>
            <person name="Eveleigh R.J."/>
            <person name="Herman E.K."/>
            <person name="Klute M.J."/>
            <person name="Nakayama T."/>
            <person name="Obornik M."/>
            <person name="Reyes-Prieto A."/>
            <person name="Armbrust E.V."/>
            <person name="Aves S.J."/>
            <person name="Beiko R.G."/>
            <person name="Coutinho P."/>
            <person name="Dacks J.B."/>
            <person name="Durnford D.G."/>
            <person name="Fast N.M."/>
            <person name="Green B.R."/>
            <person name="Grisdale C."/>
            <person name="Hempe F."/>
            <person name="Henrissat B."/>
            <person name="Hoppner M.P."/>
            <person name="Ishida K.-I."/>
            <person name="Kim E."/>
            <person name="Koreny L."/>
            <person name="Kroth P.G."/>
            <person name="Liu Y."/>
            <person name="Malik S.-B."/>
            <person name="Maier U.G."/>
            <person name="McRose D."/>
            <person name="Mock T."/>
            <person name="Neilson J.A."/>
            <person name="Onodera N.T."/>
            <person name="Poole A.M."/>
            <person name="Pritham E.J."/>
            <person name="Richards T.A."/>
            <person name="Rocap G."/>
            <person name="Roy S.W."/>
            <person name="Sarai C."/>
            <person name="Schaack S."/>
            <person name="Shirato S."/>
            <person name="Slamovits C.H."/>
            <person name="Spencer D.F."/>
            <person name="Suzuki S."/>
            <person name="Worden A.Z."/>
            <person name="Zauner S."/>
            <person name="Barry K."/>
            <person name="Bell C."/>
            <person name="Bharti A.K."/>
            <person name="Crow J.A."/>
            <person name="Grimwood J."/>
            <person name="Kramer R."/>
            <person name="Lindquist E."/>
            <person name="Lucas S."/>
            <person name="Salamov A."/>
            <person name="McFadden G.I."/>
            <person name="Lane C.E."/>
            <person name="Keeling P.J."/>
            <person name="Gray M.W."/>
            <person name="Grigoriev I.V."/>
            <person name="Archibald J.M."/>
        </authorList>
    </citation>
    <scope>NUCLEOTIDE SEQUENCE</scope>
    <source>
        <strain evidence="4">CCMP2712</strain>
    </source>
</reference>
<dbReference type="EMBL" id="JH993051">
    <property type="protein sequence ID" value="EKX38169.1"/>
    <property type="molecule type" value="Genomic_DNA"/>
</dbReference>
<feature type="compositionally biased region" description="Basic and acidic residues" evidence="1">
    <location>
        <begin position="182"/>
        <end position="195"/>
    </location>
</feature>
<dbReference type="AlphaFoldDB" id="L1IQK9"/>
<gene>
    <name evidence="2" type="ORF">GUITHDRAFT_154780</name>
</gene>
<reference evidence="2 4" key="1">
    <citation type="journal article" date="2012" name="Nature">
        <title>Algal genomes reveal evolutionary mosaicism and the fate of nucleomorphs.</title>
        <authorList>
            <consortium name="DOE Joint Genome Institute"/>
            <person name="Curtis B.A."/>
            <person name="Tanifuji G."/>
            <person name="Burki F."/>
            <person name="Gruber A."/>
            <person name="Irimia M."/>
            <person name="Maruyama S."/>
            <person name="Arias M.C."/>
            <person name="Ball S.G."/>
            <person name="Gile G.H."/>
            <person name="Hirakawa Y."/>
            <person name="Hopkins J.F."/>
            <person name="Kuo A."/>
            <person name="Rensing S.A."/>
            <person name="Schmutz J."/>
            <person name="Symeonidi A."/>
            <person name="Elias M."/>
            <person name="Eveleigh R.J."/>
            <person name="Herman E.K."/>
            <person name="Klute M.J."/>
            <person name="Nakayama T."/>
            <person name="Obornik M."/>
            <person name="Reyes-Prieto A."/>
            <person name="Armbrust E.V."/>
            <person name="Aves S.J."/>
            <person name="Beiko R.G."/>
            <person name="Coutinho P."/>
            <person name="Dacks J.B."/>
            <person name="Durnford D.G."/>
            <person name="Fast N.M."/>
            <person name="Green B.R."/>
            <person name="Grisdale C.J."/>
            <person name="Hempel F."/>
            <person name="Henrissat B."/>
            <person name="Hoppner M.P."/>
            <person name="Ishida K."/>
            <person name="Kim E."/>
            <person name="Koreny L."/>
            <person name="Kroth P.G."/>
            <person name="Liu Y."/>
            <person name="Malik S.B."/>
            <person name="Maier U.G."/>
            <person name="McRose D."/>
            <person name="Mock T."/>
            <person name="Neilson J.A."/>
            <person name="Onodera N.T."/>
            <person name="Poole A.M."/>
            <person name="Pritham E.J."/>
            <person name="Richards T.A."/>
            <person name="Rocap G."/>
            <person name="Roy S.W."/>
            <person name="Sarai C."/>
            <person name="Schaack S."/>
            <person name="Shirato S."/>
            <person name="Slamovits C.H."/>
            <person name="Spencer D.F."/>
            <person name="Suzuki S."/>
            <person name="Worden A.Z."/>
            <person name="Zauner S."/>
            <person name="Barry K."/>
            <person name="Bell C."/>
            <person name="Bharti A.K."/>
            <person name="Crow J.A."/>
            <person name="Grimwood J."/>
            <person name="Kramer R."/>
            <person name="Lindquist E."/>
            <person name="Lucas S."/>
            <person name="Salamov A."/>
            <person name="McFadden G.I."/>
            <person name="Lane C.E."/>
            <person name="Keeling P.J."/>
            <person name="Gray M.W."/>
            <person name="Grigoriev I.V."/>
            <person name="Archibald J.M."/>
        </authorList>
    </citation>
    <scope>NUCLEOTIDE SEQUENCE</scope>
    <source>
        <strain evidence="2 4">CCMP2712</strain>
    </source>
</reference>
<dbReference type="RefSeq" id="XP_005825149.1">
    <property type="nucleotide sequence ID" value="XM_005825092.1"/>
</dbReference>
<evidence type="ECO:0000256" key="1">
    <source>
        <dbReference type="SAM" id="MobiDB-lite"/>
    </source>
</evidence>
<dbReference type="KEGG" id="gtt:GUITHDRAFT_154780"/>
<reference evidence="3" key="3">
    <citation type="submission" date="2015-06" db="UniProtKB">
        <authorList>
            <consortium name="EnsemblProtists"/>
        </authorList>
    </citation>
    <scope>IDENTIFICATION</scope>
</reference>
<dbReference type="HOGENOM" id="CLU_1352046_0_0_1"/>